<protein>
    <submittedName>
        <fullName evidence="6">Major facilitator superfamily domain-containing protein</fullName>
    </submittedName>
</protein>
<proteinExistence type="inferred from homology"/>
<feature type="transmembrane region" description="Helical" evidence="4">
    <location>
        <begin position="254"/>
        <end position="274"/>
    </location>
</feature>
<keyword evidence="4" id="KW-0472">Membrane</keyword>
<organism evidence="6 7">
    <name type="scientific">Lasiosphaeria hispida</name>
    <dbReference type="NCBI Taxonomy" id="260671"/>
    <lineage>
        <taxon>Eukaryota</taxon>
        <taxon>Fungi</taxon>
        <taxon>Dikarya</taxon>
        <taxon>Ascomycota</taxon>
        <taxon>Pezizomycotina</taxon>
        <taxon>Sordariomycetes</taxon>
        <taxon>Sordariomycetidae</taxon>
        <taxon>Sordariales</taxon>
        <taxon>Lasiosphaeriaceae</taxon>
        <taxon>Lasiosphaeria</taxon>
    </lineage>
</organism>
<dbReference type="AlphaFoldDB" id="A0AAJ0HA80"/>
<dbReference type="Proteomes" id="UP001275084">
    <property type="component" value="Unassembled WGS sequence"/>
</dbReference>
<dbReference type="EMBL" id="JAUIQD010000006">
    <property type="protein sequence ID" value="KAK3345877.1"/>
    <property type="molecule type" value="Genomic_DNA"/>
</dbReference>
<reference evidence="6" key="2">
    <citation type="submission" date="2023-06" db="EMBL/GenBank/DDBJ databases">
        <authorList>
            <consortium name="Lawrence Berkeley National Laboratory"/>
            <person name="Haridas S."/>
            <person name="Hensen N."/>
            <person name="Bonometti L."/>
            <person name="Westerberg I."/>
            <person name="Brannstrom I.O."/>
            <person name="Guillou S."/>
            <person name="Cros-Aarteil S."/>
            <person name="Calhoun S."/>
            <person name="Kuo A."/>
            <person name="Mondo S."/>
            <person name="Pangilinan J."/>
            <person name="Riley R."/>
            <person name="Labutti K."/>
            <person name="Andreopoulos B."/>
            <person name="Lipzen A."/>
            <person name="Chen C."/>
            <person name="Yanf M."/>
            <person name="Daum C."/>
            <person name="Ng V."/>
            <person name="Clum A."/>
            <person name="Steindorff A."/>
            <person name="Ohm R."/>
            <person name="Martin F."/>
            <person name="Silar P."/>
            <person name="Natvig D."/>
            <person name="Lalanne C."/>
            <person name="Gautier V."/>
            <person name="Ament-Velasquez S.L."/>
            <person name="Kruys A."/>
            <person name="Hutchinson M.I."/>
            <person name="Powell A.J."/>
            <person name="Barry K."/>
            <person name="Miller A.N."/>
            <person name="Grigoriev I.V."/>
            <person name="Debuchy R."/>
            <person name="Gladieux P."/>
            <person name="Thoren M.H."/>
            <person name="Johannesson H."/>
        </authorList>
    </citation>
    <scope>NUCLEOTIDE SEQUENCE</scope>
    <source>
        <strain evidence="6">CBS 955.72</strain>
    </source>
</reference>
<dbReference type="InterPro" id="IPR020846">
    <property type="entry name" value="MFS_dom"/>
</dbReference>
<comment type="similarity">
    <text evidence="2">Belongs to the major facilitator superfamily. Monocarboxylate porter (TC 2.A.1.13) family.</text>
</comment>
<dbReference type="PANTHER" id="PTHR11360:SF130">
    <property type="entry name" value="MAJOR FACILITATOR SUPERFAMILY (MFS) PROFILE DOMAIN-CONTAINING PROTEIN-RELATED"/>
    <property type="match status" value="1"/>
</dbReference>
<gene>
    <name evidence="6" type="ORF">B0T25DRAFT_505948</name>
</gene>
<feature type="transmembrane region" description="Helical" evidence="4">
    <location>
        <begin position="363"/>
        <end position="381"/>
    </location>
</feature>
<feature type="transmembrane region" description="Helical" evidence="4">
    <location>
        <begin position="387"/>
        <end position="412"/>
    </location>
</feature>
<feature type="transmembrane region" description="Helical" evidence="4">
    <location>
        <begin position="101"/>
        <end position="123"/>
    </location>
</feature>
<comment type="subcellular location">
    <subcellularLocation>
        <location evidence="1">Membrane</location>
        <topology evidence="1">Multi-pass membrane protein</topology>
    </subcellularLocation>
</comment>
<feature type="domain" description="Major facilitator superfamily (MFS) profile" evidence="5">
    <location>
        <begin position="96"/>
        <end position="480"/>
    </location>
</feature>
<evidence type="ECO:0000313" key="6">
    <source>
        <dbReference type="EMBL" id="KAK3345877.1"/>
    </source>
</evidence>
<dbReference type="PROSITE" id="PS50850">
    <property type="entry name" value="MFS"/>
    <property type="match status" value="1"/>
</dbReference>
<keyword evidence="7" id="KW-1185">Reference proteome</keyword>
<feature type="compositionally biased region" description="Polar residues" evidence="3">
    <location>
        <begin position="58"/>
        <end position="70"/>
    </location>
</feature>
<accession>A0AAJ0HA80</accession>
<feature type="compositionally biased region" description="Basic and acidic residues" evidence="3">
    <location>
        <begin position="13"/>
        <end position="22"/>
    </location>
</feature>
<dbReference type="GO" id="GO:0016020">
    <property type="term" value="C:membrane"/>
    <property type="evidence" value="ECO:0007669"/>
    <property type="project" value="UniProtKB-SubCell"/>
</dbReference>
<keyword evidence="4" id="KW-0812">Transmembrane</keyword>
<feature type="transmembrane region" description="Helical" evidence="4">
    <location>
        <begin position="330"/>
        <end position="351"/>
    </location>
</feature>
<evidence type="ECO:0000313" key="7">
    <source>
        <dbReference type="Proteomes" id="UP001275084"/>
    </source>
</evidence>
<evidence type="ECO:0000256" key="3">
    <source>
        <dbReference type="SAM" id="MobiDB-lite"/>
    </source>
</evidence>
<feature type="compositionally biased region" description="Acidic residues" evidence="3">
    <location>
        <begin position="39"/>
        <end position="53"/>
    </location>
</feature>
<dbReference type="InterPro" id="IPR036259">
    <property type="entry name" value="MFS_trans_sf"/>
</dbReference>
<evidence type="ECO:0000256" key="1">
    <source>
        <dbReference type="ARBA" id="ARBA00004141"/>
    </source>
</evidence>
<sequence>MESSLSSIGVKKTRQEAQRTEYEANMSSLEDLEKRSEGAEEDVDESEHEDESESKDSPTANQSPNGGLSTMLSKAISRTSTKSFNPGPPPDGGLQAWTMAICGHLIVVTTWGFIASFGVFQTYFTATLGRAPSDISWIGSMQIFLIFFIGALTGRLTDAGYFRHVFLLGALFQMLGVFSSSFAGGSYWQLFLSQGVAMGLGNGFLFCPTMVTVSTYFSTKRNLAIGVVASGTATGGLIFPAMARQLLPAVGFPWTMRAIGFVQLVNLVGGGIFLRPRLRPRKAGPLLELAAFKELEYTFYTMGSFSCFLGVYFAFYYLASFSRDVIGMSYTNSLNLLLVANGIGLPGRLIVNFFADKIGPVNMFIPTAVSAGILMLSWMAVDSATGMYIWSVFYGVAGGAIQSLFPAGLSSLTTDLRKQGVRMGMVFSINSFATLIGPPIAGAILTASGGNYHSAQAFAGAMLLLGAGFMFAARVVRGRRAGGWVVRV</sequence>
<dbReference type="InterPro" id="IPR011701">
    <property type="entry name" value="MFS"/>
</dbReference>
<reference evidence="6" key="1">
    <citation type="journal article" date="2023" name="Mol. Phylogenet. Evol.">
        <title>Genome-scale phylogeny and comparative genomics of the fungal order Sordariales.</title>
        <authorList>
            <person name="Hensen N."/>
            <person name="Bonometti L."/>
            <person name="Westerberg I."/>
            <person name="Brannstrom I.O."/>
            <person name="Guillou S."/>
            <person name="Cros-Aarteil S."/>
            <person name="Calhoun S."/>
            <person name="Haridas S."/>
            <person name="Kuo A."/>
            <person name="Mondo S."/>
            <person name="Pangilinan J."/>
            <person name="Riley R."/>
            <person name="LaButti K."/>
            <person name="Andreopoulos B."/>
            <person name="Lipzen A."/>
            <person name="Chen C."/>
            <person name="Yan M."/>
            <person name="Daum C."/>
            <person name="Ng V."/>
            <person name="Clum A."/>
            <person name="Steindorff A."/>
            <person name="Ohm R.A."/>
            <person name="Martin F."/>
            <person name="Silar P."/>
            <person name="Natvig D.O."/>
            <person name="Lalanne C."/>
            <person name="Gautier V."/>
            <person name="Ament-Velasquez S.L."/>
            <person name="Kruys A."/>
            <person name="Hutchinson M.I."/>
            <person name="Powell A.J."/>
            <person name="Barry K."/>
            <person name="Miller A.N."/>
            <person name="Grigoriev I.V."/>
            <person name="Debuchy R."/>
            <person name="Gladieux P."/>
            <person name="Hiltunen Thoren M."/>
            <person name="Johannesson H."/>
        </authorList>
    </citation>
    <scope>NUCLEOTIDE SEQUENCE</scope>
    <source>
        <strain evidence="6">CBS 955.72</strain>
    </source>
</reference>
<comment type="caution">
    <text evidence="6">The sequence shown here is derived from an EMBL/GenBank/DDBJ whole genome shotgun (WGS) entry which is preliminary data.</text>
</comment>
<keyword evidence="4" id="KW-1133">Transmembrane helix</keyword>
<feature type="transmembrane region" description="Helical" evidence="4">
    <location>
        <begin position="165"/>
        <end position="184"/>
    </location>
</feature>
<evidence type="ECO:0000256" key="4">
    <source>
        <dbReference type="SAM" id="Phobius"/>
    </source>
</evidence>
<dbReference type="Gene3D" id="1.20.1250.20">
    <property type="entry name" value="MFS general substrate transporter like domains"/>
    <property type="match status" value="1"/>
</dbReference>
<feature type="transmembrane region" description="Helical" evidence="4">
    <location>
        <begin position="223"/>
        <end position="242"/>
    </location>
</feature>
<feature type="transmembrane region" description="Helical" evidence="4">
    <location>
        <begin position="295"/>
        <end position="318"/>
    </location>
</feature>
<evidence type="ECO:0000256" key="2">
    <source>
        <dbReference type="ARBA" id="ARBA00006727"/>
    </source>
</evidence>
<feature type="transmembrane region" description="Helical" evidence="4">
    <location>
        <begin position="135"/>
        <end position="153"/>
    </location>
</feature>
<dbReference type="SUPFAM" id="SSF103473">
    <property type="entry name" value="MFS general substrate transporter"/>
    <property type="match status" value="1"/>
</dbReference>
<feature type="transmembrane region" description="Helical" evidence="4">
    <location>
        <begin position="190"/>
        <end position="211"/>
    </location>
</feature>
<dbReference type="GO" id="GO:0022857">
    <property type="term" value="F:transmembrane transporter activity"/>
    <property type="evidence" value="ECO:0007669"/>
    <property type="project" value="InterPro"/>
</dbReference>
<feature type="region of interest" description="Disordered" evidence="3">
    <location>
        <begin position="1"/>
        <end position="70"/>
    </location>
</feature>
<feature type="transmembrane region" description="Helical" evidence="4">
    <location>
        <begin position="424"/>
        <end position="445"/>
    </location>
</feature>
<feature type="transmembrane region" description="Helical" evidence="4">
    <location>
        <begin position="457"/>
        <end position="476"/>
    </location>
</feature>
<dbReference type="InterPro" id="IPR050327">
    <property type="entry name" value="Proton-linked_MCT"/>
</dbReference>
<name>A0AAJ0HA80_9PEZI</name>
<evidence type="ECO:0000259" key="5">
    <source>
        <dbReference type="PROSITE" id="PS50850"/>
    </source>
</evidence>
<dbReference type="Pfam" id="PF07690">
    <property type="entry name" value="MFS_1"/>
    <property type="match status" value="1"/>
</dbReference>
<dbReference type="PANTHER" id="PTHR11360">
    <property type="entry name" value="MONOCARBOXYLATE TRANSPORTER"/>
    <property type="match status" value="1"/>
</dbReference>